<dbReference type="RefSeq" id="XP_001229660.1">
    <property type="nucleotide sequence ID" value="XM_001229659.1"/>
</dbReference>
<reference evidence="3" key="1">
    <citation type="journal article" date="2015" name="Genome Announc.">
        <title>Draft genome sequence of the cellulolytic fungus Chaetomium globosum.</title>
        <authorList>
            <person name="Cuomo C.A."/>
            <person name="Untereiner W.A."/>
            <person name="Ma L.-J."/>
            <person name="Grabherr M."/>
            <person name="Birren B.W."/>
        </authorList>
    </citation>
    <scope>NUCLEOTIDE SEQUENCE [LARGE SCALE GENOMIC DNA]</scope>
    <source>
        <strain evidence="3">ATCC 6205 / CBS 148.51 / DSM 1962 / NBRC 6347 / NRRL 1970</strain>
    </source>
</reference>
<gene>
    <name evidence="2" type="ORF">CHGG_03144</name>
</gene>
<feature type="chain" id="PRO_5004209073" description="Ubiquitin 3 binding protein But2 C-terminal domain-containing protein" evidence="1">
    <location>
        <begin position="24"/>
        <end position="247"/>
    </location>
</feature>
<dbReference type="GeneID" id="4389804"/>
<dbReference type="VEuPathDB" id="FungiDB:CHGG_03144"/>
<sequence length="247" mass="27831">MRSLTQMFWVLTIYLMVLPLVATSPHHHPHHPSPNRILYDIGNQIADRSMMIDAAQFNFAPFKVTNLHILCTRFNPTVDYSCNLTFAWSDPNSVRQNSVTSGHCQTSWAWDGVTKHQADSDGSNPVAEYRSCWINDDATYFKVAVPGFWHPGNFTLELAHRYRDDEYVVPHPSRPSRTPFRNRDIIIDGGALTDAACGFTETLPSLGIIPRRLGMLVFISARNKHSQTGWTIFILALSMGLSLGVID</sequence>
<evidence type="ECO:0000256" key="1">
    <source>
        <dbReference type="SAM" id="SignalP"/>
    </source>
</evidence>
<organism evidence="2 3">
    <name type="scientific">Chaetomium globosum (strain ATCC 6205 / CBS 148.51 / DSM 1962 / NBRC 6347 / NRRL 1970)</name>
    <name type="common">Soil fungus</name>
    <dbReference type="NCBI Taxonomy" id="306901"/>
    <lineage>
        <taxon>Eukaryota</taxon>
        <taxon>Fungi</taxon>
        <taxon>Dikarya</taxon>
        <taxon>Ascomycota</taxon>
        <taxon>Pezizomycotina</taxon>
        <taxon>Sordariomycetes</taxon>
        <taxon>Sordariomycetidae</taxon>
        <taxon>Sordariales</taxon>
        <taxon>Chaetomiaceae</taxon>
        <taxon>Chaetomium</taxon>
    </lineage>
</organism>
<dbReference type="OrthoDB" id="4802756at2759"/>
<evidence type="ECO:0000313" key="2">
    <source>
        <dbReference type="EMBL" id="EAQ91209.1"/>
    </source>
</evidence>
<proteinExistence type="predicted"/>
<dbReference type="InParanoid" id="Q2H9G0"/>
<keyword evidence="3" id="KW-1185">Reference proteome</keyword>
<dbReference type="Proteomes" id="UP000001056">
    <property type="component" value="Unassembled WGS sequence"/>
</dbReference>
<evidence type="ECO:0008006" key="4">
    <source>
        <dbReference type="Google" id="ProtNLM"/>
    </source>
</evidence>
<evidence type="ECO:0000313" key="3">
    <source>
        <dbReference type="Proteomes" id="UP000001056"/>
    </source>
</evidence>
<protein>
    <recommendedName>
        <fullName evidence="4">Ubiquitin 3 binding protein But2 C-terminal domain-containing protein</fullName>
    </recommendedName>
</protein>
<dbReference type="HOGENOM" id="CLU_1124402_0_0_1"/>
<keyword evidence="1" id="KW-0732">Signal</keyword>
<dbReference type="AlphaFoldDB" id="Q2H9G0"/>
<feature type="signal peptide" evidence="1">
    <location>
        <begin position="1"/>
        <end position="23"/>
    </location>
</feature>
<dbReference type="EMBL" id="CH408030">
    <property type="protein sequence ID" value="EAQ91209.1"/>
    <property type="molecule type" value="Genomic_DNA"/>
</dbReference>
<dbReference type="eggNOG" id="ENOG502RKI8">
    <property type="taxonomic scope" value="Eukaryota"/>
</dbReference>
<accession>Q2H9G0</accession>
<name>Q2H9G0_CHAGB</name>